<feature type="domain" description="Acetyl-CoA carboxylase central" evidence="3">
    <location>
        <begin position="571"/>
        <end position="698"/>
    </location>
</feature>
<organism evidence="4 5">
    <name type="scientific">Macrostomum lignano</name>
    <dbReference type="NCBI Taxonomy" id="282301"/>
    <lineage>
        <taxon>Eukaryota</taxon>
        <taxon>Metazoa</taxon>
        <taxon>Spiralia</taxon>
        <taxon>Lophotrochozoa</taxon>
        <taxon>Platyhelminthes</taxon>
        <taxon>Rhabditophora</taxon>
        <taxon>Macrostomorpha</taxon>
        <taxon>Macrostomida</taxon>
        <taxon>Macrostomidae</taxon>
        <taxon>Macrostomum</taxon>
    </lineage>
</organism>
<proteinExistence type="predicted"/>
<dbReference type="GO" id="GO:0005739">
    <property type="term" value="C:mitochondrion"/>
    <property type="evidence" value="ECO:0007669"/>
    <property type="project" value="TreeGrafter"/>
</dbReference>
<dbReference type="PANTHER" id="PTHR45728">
    <property type="entry name" value="ACETYL-COA CARBOXYLASE, ISOFORM A"/>
    <property type="match status" value="1"/>
</dbReference>
<dbReference type="Gene3D" id="2.40.460.10">
    <property type="entry name" value="Biotin dependent carboxylase carboxyltransferase"/>
    <property type="match status" value="1"/>
</dbReference>
<dbReference type="Pfam" id="PF01039">
    <property type="entry name" value="Carboxyl_trans"/>
    <property type="match status" value="2"/>
</dbReference>
<dbReference type="GO" id="GO:0006633">
    <property type="term" value="P:fatty acid biosynthetic process"/>
    <property type="evidence" value="ECO:0007669"/>
    <property type="project" value="InterPro"/>
</dbReference>
<dbReference type="InterPro" id="IPR034733">
    <property type="entry name" value="AcCoA_carboxyl_beta"/>
</dbReference>
<dbReference type="Gene3D" id="3.90.226.10">
    <property type="entry name" value="2-enoyl-CoA Hydratase, Chain A, domain 1"/>
    <property type="match status" value="4"/>
</dbReference>
<dbReference type="SUPFAM" id="SSF52096">
    <property type="entry name" value="ClpP/crotonase"/>
    <property type="match status" value="2"/>
</dbReference>
<dbReference type="WBParaSite" id="maker-unitig_19736-snap-gene-0.2-mRNA-1">
    <property type="protein sequence ID" value="maker-unitig_19736-snap-gene-0.2-mRNA-1"/>
    <property type="gene ID" value="maker-unitig_19736-snap-gene-0.2"/>
</dbReference>
<feature type="domain" description="Acetyl-coenzyme A carboxylase carboxyl transferase subunit beta" evidence="2">
    <location>
        <begin position="1103"/>
        <end position="1233"/>
    </location>
</feature>
<evidence type="ECO:0000256" key="1">
    <source>
        <dbReference type="SAM" id="MobiDB-lite"/>
    </source>
</evidence>
<dbReference type="InterPro" id="IPR049076">
    <property type="entry name" value="ACCA"/>
</dbReference>
<feature type="domain" description="Acetyl-coenzyme A carboxylase carboxyl transferase subunit beta" evidence="2">
    <location>
        <begin position="855"/>
        <end position="961"/>
    </location>
</feature>
<feature type="region of interest" description="Disordered" evidence="1">
    <location>
        <begin position="793"/>
        <end position="813"/>
    </location>
</feature>
<dbReference type="InterPro" id="IPR029045">
    <property type="entry name" value="ClpP/crotonase-like_dom_sf"/>
</dbReference>
<name>A0A1I8F413_9PLAT</name>
<dbReference type="GO" id="GO:0005524">
    <property type="term" value="F:ATP binding"/>
    <property type="evidence" value="ECO:0007669"/>
    <property type="project" value="InterPro"/>
</dbReference>
<dbReference type="PANTHER" id="PTHR45728:SF3">
    <property type="entry name" value="ACETYL-COA CARBOXYLASE"/>
    <property type="match status" value="1"/>
</dbReference>
<evidence type="ECO:0000259" key="3">
    <source>
        <dbReference type="Pfam" id="PF08326"/>
    </source>
</evidence>
<dbReference type="Pfam" id="PF08326">
    <property type="entry name" value="ACC_central"/>
    <property type="match status" value="2"/>
</dbReference>
<feature type="region of interest" description="Disordered" evidence="1">
    <location>
        <begin position="1"/>
        <end position="24"/>
    </location>
</feature>
<dbReference type="GO" id="GO:0003989">
    <property type="term" value="F:acetyl-CoA carboxylase activity"/>
    <property type="evidence" value="ECO:0007669"/>
    <property type="project" value="InterPro"/>
</dbReference>
<dbReference type="Proteomes" id="UP000095280">
    <property type="component" value="Unplaced"/>
</dbReference>
<sequence>VMKMVMELRASESAASDTRSGRARRWPPLASLELDDPSRVRQAELYTGDSRPAWPARSRTPACGSTRLLERIVQQLKSALQATSFPSRTLATWMVQQPISGLPQALPARLRGNLANTLMELLDAYYEIERHFQSGHIDKCIAELLEQFKKSAPPWPTTCSRHSRVAFKEPPGRLSAGEIRAVRQDPAGRSQGGADRLTTLRRADNASVPASCSSTRRRPPTSCGTIRVESFFLSYISSGNSSYLEQLIQAETSIFDLIPDFFFHHDPLVRIAACEVYIRRAYIAYDLTCVQHSVLRSCNKFVLDFRFLLPSSHPNRLSCLSAQVYAQDANQAVLHRFHRAARQRHYESLTDSQEVPNGAESAFAQAGTVAATGTGARRPRLPAPGDGGHMKRIGSATACRPTQPPAPTGRTCPAGCVSVPAALQRMGRAMTAFASLQEFEGSFDEVLEQSPYRERQESAPIAFQGPPYETDNPLEEPIHIINMAIRLSQSDFEGMSGHSLDNHLSAKLKRAISSRSDLMKERGIRRVTFICVLHRDYPKYFTFRCRDGYAEDLGDQQAAQLRAGDAGRAETTGMHLYLAKAQQASAFPVTDYRFFARCIIRHADLVTKEASFDYLKHEAERVILEALDSIELAFGTNPDAQRTDCNHIFINFVPTLTLTDMKQLEDTVLRMVYRYGDRFWKMRILQAEIQVVRQGVADRPRQPHPHRAVQRVRPSAWPTTSTMRTCRLNTPYQTKDHMQVKRSLANNFGTTYVYDFPDLFMQALQTAWTSAGLSPPQELLQCRELVLSTDSQLVEQNPRAAPTTSAWSPGRCAPRRRSIRTAAASSSSPTTSPIWWAASASRRTSFTTGRLSGARRLRVPRIYLAANSGARIGLSEEVRRSFRVAWEDLRRSALRSQYRMYLYLTPEDYKRLSPYVACQLVEEASESRYRLSDIYGKETGLGVENLRGSGLIAGETSRAYNEGRSTNCSVYVHSSDQLGGPQIMGTNGVSHQVVSSDWTGFATLLNRADPIDAPVGFDPSPTPYDPRLMLRAFFDAGSFNEILEHWGAPWSAAAPASAASPAALWPWRLAQWRPGQVWFPTARLKPPLLFATSAARAPLMVSAAMIVDALCKYPSPVMVYIPPQAELRGGRLGCHRPVNQPDMMEMYADARLRGGGVLEPEGTIEIRYRSGSWSRPFNGWTNRCAALLKAVSTGRRRRGGRSLSGPAGQAERELLPAYTQVALRFADLHDTPAGCWRSHPLESARPIFFTTAFARRLAEERALRVIQVPTGQSRAPACPRCAGCSWTRETVSAASHYDSDNAAVADWLSEQLAEFESGQSSGSWRATLPNAAATMRLPRCNRC</sequence>
<evidence type="ECO:0000259" key="2">
    <source>
        <dbReference type="Pfam" id="PF01039"/>
    </source>
</evidence>
<dbReference type="InterPro" id="IPR013537">
    <property type="entry name" value="AcCoA_COase_cen"/>
</dbReference>
<evidence type="ECO:0000313" key="4">
    <source>
        <dbReference type="Proteomes" id="UP000095280"/>
    </source>
</evidence>
<protein>
    <submittedName>
        <fullName evidence="5">PI3K/PI4K domain-containing protein</fullName>
    </submittedName>
</protein>
<accession>A0A1I8F413</accession>
<feature type="domain" description="Acetyl-CoA carboxylase central" evidence="3">
    <location>
        <begin position="241"/>
        <end position="552"/>
    </location>
</feature>
<keyword evidence="4" id="KW-1185">Reference proteome</keyword>
<evidence type="ECO:0000313" key="5">
    <source>
        <dbReference type="WBParaSite" id="maker-unitig_19736-snap-gene-0.2-mRNA-1"/>
    </source>
</evidence>
<reference evidence="5" key="1">
    <citation type="submission" date="2016-11" db="UniProtKB">
        <authorList>
            <consortium name="WormBaseParasite"/>
        </authorList>
    </citation>
    <scope>IDENTIFICATION</scope>
</reference>